<dbReference type="EMBL" id="AMQM01012279">
    <property type="status" value="NOT_ANNOTATED_CDS"/>
    <property type="molecule type" value="Genomic_DNA"/>
</dbReference>
<evidence type="ECO:0000256" key="9">
    <source>
        <dbReference type="ARBA" id="ARBA00023015"/>
    </source>
</evidence>
<dbReference type="SMART" id="SM00355">
    <property type="entry name" value="ZnF_C2H2"/>
    <property type="match status" value="2"/>
</dbReference>
<evidence type="ECO:0000259" key="14">
    <source>
        <dbReference type="PROSITE" id="PS50157"/>
    </source>
</evidence>
<dbReference type="AlphaFoldDB" id="T1G8T9"/>
<keyword evidence="12" id="KW-0539">Nucleus</keyword>
<keyword evidence="8" id="KW-0862">Zinc</keyword>
<comment type="subcellular location">
    <subcellularLocation>
        <location evidence="2">Cytoplasm</location>
    </subcellularLocation>
    <subcellularLocation>
        <location evidence="1">Nucleus</location>
    </subcellularLocation>
</comment>
<gene>
    <name evidence="16" type="primary">20217486</name>
    <name evidence="15" type="ORF">HELRODRAFT_93112</name>
</gene>
<keyword evidence="17" id="KW-1185">Reference proteome</keyword>
<accession>T1G8T9</accession>
<evidence type="ECO:0000256" key="10">
    <source>
        <dbReference type="ARBA" id="ARBA00023125"/>
    </source>
</evidence>
<dbReference type="GO" id="GO:0005737">
    <property type="term" value="C:cytoplasm"/>
    <property type="evidence" value="ECO:0007669"/>
    <property type="project" value="UniProtKB-SubCell"/>
</dbReference>
<sequence>MKPRKYPCRPSRVPVHERPYPCPEKSCDRRFCRSDELARHVRIHTGHRPFQCQVCMRTFSRSDHVTTHMRTHTGERPF</sequence>
<name>T1G8T9_HELRO</name>
<dbReference type="HOGENOM" id="CLU_002678_42_25_1"/>
<keyword evidence="9" id="KW-0805">Transcription regulation</keyword>
<keyword evidence="11" id="KW-0804">Transcription</keyword>
<dbReference type="InterPro" id="IPR013087">
    <property type="entry name" value="Znf_C2H2_type"/>
</dbReference>
<dbReference type="Pfam" id="PF00096">
    <property type="entry name" value="zf-C2H2"/>
    <property type="match status" value="2"/>
</dbReference>
<evidence type="ECO:0000256" key="11">
    <source>
        <dbReference type="ARBA" id="ARBA00023163"/>
    </source>
</evidence>
<dbReference type="OrthoDB" id="3437960at2759"/>
<evidence type="ECO:0000256" key="1">
    <source>
        <dbReference type="ARBA" id="ARBA00004123"/>
    </source>
</evidence>
<dbReference type="GO" id="GO:0008270">
    <property type="term" value="F:zinc ion binding"/>
    <property type="evidence" value="ECO:0007669"/>
    <property type="project" value="UniProtKB-KW"/>
</dbReference>
<dbReference type="GO" id="GO:0005634">
    <property type="term" value="C:nucleus"/>
    <property type="evidence" value="ECO:0007669"/>
    <property type="project" value="UniProtKB-SubCell"/>
</dbReference>
<feature type="domain" description="C2H2-type" evidence="14">
    <location>
        <begin position="20"/>
        <end position="49"/>
    </location>
</feature>
<reference evidence="17" key="1">
    <citation type="submission" date="2012-12" db="EMBL/GenBank/DDBJ databases">
        <authorList>
            <person name="Hellsten U."/>
            <person name="Grimwood J."/>
            <person name="Chapman J.A."/>
            <person name="Shapiro H."/>
            <person name="Aerts A."/>
            <person name="Otillar R.P."/>
            <person name="Terry A.Y."/>
            <person name="Boore J.L."/>
            <person name="Simakov O."/>
            <person name="Marletaz F."/>
            <person name="Cho S.-J."/>
            <person name="Edsinger-Gonzales E."/>
            <person name="Havlak P."/>
            <person name="Kuo D.-H."/>
            <person name="Larsson T."/>
            <person name="Lv J."/>
            <person name="Arendt D."/>
            <person name="Savage R."/>
            <person name="Osoegawa K."/>
            <person name="de Jong P."/>
            <person name="Lindberg D.R."/>
            <person name="Seaver E.C."/>
            <person name="Weisblat D.A."/>
            <person name="Putnam N.H."/>
            <person name="Grigoriev I.V."/>
            <person name="Rokhsar D.S."/>
        </authorList>
    </citation>
    <scope>NUCLEOTIDE SEQUENCE</scope>
</reference>
<dbReference type="eggNOG" id="KOG1721">
    <property type="taxonomic scope" value="Eukaryota"/>
</dbReference>
<evidence type="ECO:0000313" key="17">
    <source>
        <dbReference type="Proteomes" id="UP000015101"/>
    </source>
</evidence>
<evidence type="ECO:0000256" key="12">
    <source>
        <dbReference type="ARBA" id="ARBA00023242"/>
    </source>
</evidence>
<dbReference type="PROSITE" id="PS50157">
    <property type="entry name" value="ZINC_FINGER_C2H2_2"/>
    <property type="match status" value="2"/>
</dbReference>
<dbReference type="PANTHER" id="PTHR23235:SF60">
    <property type="entry name" value="STRIPE, ISOFORM D"/>
    <property type="match status" value="1"/>
</dbReference>
<evidence type="ECO:0000256" key="3">
    <source>
        <dbReference type="ARBA" id="ARBA00005682"/>
    </source>
</evidence>
<dbReference type="GO" id="GO:0003677">
    <property type="term" value="F:DNA binding"/>
    <property type="evidence" value="ECO:0007669"/>
    <property type="project" value="UniProtKB-KW"/>
</dbReference>
<evidence type="ECO:0000256" key="8">
    <source>
        <dbReference type="ARBA" id="ARBA00022833"/>
    </source>
</evidence>
<keyword evidence="7 13" id="KW-0863">Zinc-finger</keyword>
<keyword evidence="10" id="KW-0238">DNA-binding</keyword>
<dbReference type="KEGG" id="hro:HELRODRAFT_93112"/>
<dbReference type="Proteomes" id="UP000015101">
    <property type="component" value="Unassembled WGS sequence"/>
</dbReference>
<dbReference type="InterPro" id="IPR036236">
    <property type="entry name" value="Znf_C2H2_sf"/>
</dbReference>
<evidence type="ECO:0000256" key="5">
    <source>
        <dbReference type="ARBA" id="ARBA00022723"/>
    </source>
</evidence>
<dbReference type="PANTHER" id="PTHR23235">
    <property type="entry name" value="KRUEPPEL-LIKE TRANSCRIPTION FACTOR"/>
    <property type="match status" value="1"/>
</dbReference>
<dbReference type="GeneID" id="20217486"/>
<keyword evidence="6" id="KW-0677">Repeat</keyword>
<dbReference type="FunFam" id="3.30.160.60:FF:000092">
    <property type="entry name" value="Early growth response protein 3"/>
    <property type="match status" value="1"/>
</dbReference>
<dbReference type="RefSeq" id="XP_009024915.1">
    <property type="nucleotide sequence ID" value="XM_009026667.1"/>
</dbReference>
<evidence type="ECO:0000256" key="6">
    <source>
        <dbReference type="ARBA" id="ARBA00022737"/>
    </source>
</evidence>
<dbReference type="EMBL" id="KB097468">
    <property type="protein sequence ID" value="ESN96986.1"/>
    <property type="molecule type" value="Genomic_DNA"/>
</dbReference>
<keyword evidence="4" id="KW-0963">Cytoplasm</keyword>
<comment type="similarity">
    <text evidence="3">Belongs to the EGR C2H2-type zinc-finger protein family.</text>
</comment>
<keyword evidence="5" id="KW-0479">Metal-binding</keyword>
<evidence type="ECO:0000256" key="4">
    <source>
        <dbReference type="ARBA" id="ARBA00022490"/>
    </source>
</evidence>
<dbReference type="EnsemblMetazoa" id="HelroT93112">
    <property type="protein sequence ID" value="HelroP93112"/>
    <property type="gene ID" value="HelroG93112"/>
</dbReference>
<evidence type="ECO:0000313" key="15">
    <source>
        <dbReference type="EMBL" id="ESN96986.1"/>
    </source>
</evidence>
<organism evidence="16 17">
    <name type="scientific">Helobdella robusta</name>
    <name type="common">Californian leech</name>
    <dbReference type="NCBI Taxonomy" id="6412"/>
    <lineage>
        <taxon>Eukaryota</taxon>
        <taxon>Metazoa</taxon>
        <taxon>Spiralia</taxon>
        <taxon>Lophotrochozoa</taxon>
        <taxon>Annelida</taxon>
        <taxon>Clitellata</taxon>
        <taxon>Hirudinea</taxon>
        <taxon>Rhynchobdellida</taxon>
        <taxon>Glossiphoniidae</taxon>
        <taxon>Helobdella</taxon>
    </lineage>
</organism>
<feature type="domain" description="C2H2-type" evidence="14">
    <location>
        <begin position="50"/>
        <end position="77"/>
    </location>
</feature>
<evidence type="ECO:0000256" key="13">
    <source>
        <dbReference type="PROSITE-ProRule" id="PRU00042"/>
    </source>
</evidence>
<dbReference type="OMA" id="MFACKSE"/>
<reference evidence="16" key="3">
    <citation type="submission" date="2015-06" db="UniProtKB">
        <authorList>
            <consortium name="EnsemblMetazoa"/>
        </authorList>
    </citation>
    <scope>IDENTIFICATION</scope>
</reference>
<evidence type="ECO:0000256" key="2">
    <source>
        <dbReference type="ARBA" id="ARBA00004496"/>
    </source>
</evidence>
<dbReference type="Gene3D" id="3.30.160.60">
    <property type="entry name" value="Classic Zinc Finger"/>
    <property type="match status" value="2"/>
</dbReference>
<dbReference type="CTD" id="20217486"/>
<dbReference type="PROSITE" id="PS00028">
    <property type="entry name" value="ZINC_FINGER_C2H2_1"/>
    <property type="match status" value="2"/>
</dbReference>
<protein>
    <recommendedName>
        <fullName evidence="14">C2H2-type domain-containing protein</fullName>
    </recommendedName>
</protein>
<proteinExistence type="inferred from homology"/>
<evidence type="ECO:0000313" key="16">
    <source>
        <dbReference type="EnsemblMetazoa" id="HelroP93112"/>
    </source>
</evidence>
<evidence type="ECO:0000256" key="7">
    <source>
        <dbReference type="ARBA" id="ARBA00022771"/>
    </source>
</evidence>
<dbReference type="InParanoid" id="T1G8T9"/>
<reference evidence="15 17" key="2">
    <citation type="journal article" date="2013" name="Nature">
        <title>Insights into bilaterian evolution from three spiralian genomes.</title>
        <authorList>
            <person name="Simakov O."/>
            <person name="Marletaz F."/>
            <person name="Cho S.J."/>
            <person name="Edsinger-Gonzales E."/>
            <person name="Havlak P."/>
            <person name="Hellsten U."/>
            <person name="Kuo D.H."/>
            <person name="Larsson T."/>
            <person name="Lv J."/>
            <person name="Arendt D."/>
            <person name="Savage R."/>
            <person name="Osoegawa K."/>
            <person name="de Jong P."/>
            <person name="Grimwood J."/>
            <person name="Chapman J.A."/>
            <person name="Shapiro H."/>
            <person name="Aerts A."/>
            <person name="Otillar R.P."/>
            <person name="Terry A.Y."/>
            <person name="Boore J.L."/>
            <person name="Grigoriev I.V."/>
            <person name="Lindberg D.R."/>
            <person name="Seaver E.C."/>
            <person name="Weisblat D.A."/>
            <person name="Putnam N.H."/>
            <person name="Rokhsar D.S."/>
        </authorList>
    </citation>
    <scope>NUCLEOTIDE SEQUENCE</scope>
</reference>
<dbReference type="SUPFAM" id="SSF57667">
    <property type="entry name" value="beta-beta-alpha zinc fingers"/>
    <property type="match status" value="1"/>
</dbReference>